<evidence type="ECO:0000256" key="7">
    <source>
        <dbReference type="SAM" id="Phobius"/>
    </source>
</evidence>
<evidence type="ECO:0000256" key="1">
    <source>
        <dbReference type="ARBA" id="ARBA00004651"/>
    </source>
</evidence>
<dbReference type="RefSeq" id="WP_062123549.1">
    <property type="nucleotide sequence ID" value="NZ_BAZW01000008.1"/>
</dbReference>
<feature type="transmembrane region" description="Helical" evidence="7">
    <location>
        <begin position="381"/>
        <end position="404"/>
    </location>
</feature>
<keyword evidence="10" id="KW-1185">Reference proteome</keyword>
<feature type="transmembrane region" description="Helical" evidence="7">
    <location>
        <begin position="278"/>
        <end position="304"/>
    </location>
</feature>
<keyword evidence="9" id="KW-0449">Lipoprotein</keyword>
<evidence type="ECO:0000313" key="9">
    <source>
        <dbReference type="EMBL" id="GAO29335.1"/>
    </source>
</evidence>
<keyword evidence="4 7" id="KW-0812">Transmembrane</keyword>
<dbReference type="OrthoDB" id="1522724at2"/>
<gene>
    <name evidence="9" type="ORF">JCM15548_11510</name>
</gene>
<dbReference type="InterPro" id="IPR051447">
    <property type="entry name" value="Lipoprotein-release_system"/>
</dbReference>
<dbReference type="Pfam" id="PF02687">
    <property type="entry name" value="FtsX"/>
    <property type="match status" value="1"/>
</dbReference>
<feature type="transmembrane region" description="Helical" evidence="7">
    <location>
        <begin position="21"/>
        <end position="48"/>
    </location>
</feature>
<sequence length="414" mass="46366">MKVNIAIRIAVRYLFAKKSQNIINVISWISVTGVLVGAMGLLVVLSVFNGLHGLIGSLYGSFDPDLKIEAVRGKVFQTDSIDYASLVSMDGVAHITGVVEDHTLFRFGQRQVPGQIMGVDDAFNKVSGIDSIIVEGAFRLRNKDIYEGTIGFALADQLSLRLNFVTPLMLYTPERTKRINPARPDQAFKTSYIQPSGIFMVNQLEYDANYALIHIDKAREILDYPASTVSWLGVKVANPSDVESVKKSISELLGEPYRVRNREEQHETFFKMMAVERLMAYIILSFILLIAIFNVIGTLSMLIFEKRQSISTLRSMGAQRQLIHRIFLIEGWIISLAGAAAGLLLGAALVWLQQTYGLIRFQGGGNFIVEAYPVLLRWQDVVTVFLTVSITGFVAAWYPVRVIVRRYYAELQNK</sequence>
<dbReference type="InterPro" id="IPR003838">
    <property type="entry name" value="ABC3_permease_C"/>
</dbReference>
<evidence type="ECO:0000256" key="2">
    <source>
        <dbReference type="ARBA" id="ARBA00005236"/>
    </source>
</evidence>
<evidence type="ECO:0000256" key="5">
    <source>
        <dbReference type="ARBA" id="ARBA00022989"/>
    </source>
</evidence>
<evidence type="ECO:0000259" key="8">
    <source>
        <dbReference type="Pfam" id="PF02687"/>
    </source>
</evidence>
<keyword evidence="6 7" id="KW-0472">Membrane</keyword>
<keyword evidence="3" id="KW-1003">Cell membrane</keyword>
<dbReference type="AlphaFoldDB" id="A0A0E9LWT3"/>
<dbReference type="EMBL" id="BAZW01000008">
    <property type="protein sequence ID" value="GAO29335.1"/>
    <property type="molecule type" value="Genomic_DNA"/>
</dbReference>
<protein>
    <submittedName>
        <fullName evidence="9">Lipoprotein releasing system transmembrane protein LolC</fullName>
    </submittedName>
</protein>
<comment type="caution">
    <text evidence="9">The sequence shown here is derived from an EMBL/GenBank/DDBJ whole genome shotgun (WGS) entry which is preliminary data.</text>
</comment>
<evidence type="ECO:0000256" key="6">
    <source>
        <dbReference type="ARBA" id="ARBA00023136"/>
    </source>
</evidence>
<reference evidence="9 10" key="1">
    <citation type="journal article" date="2015" name="Microbes Environ.">
        <title>Distribution and evolution of nitrogen fixation genes in the phylum bacteroidetes.</title>
        <authorList>
            <person name="Inoue J."/>
            <person name="Oshima K."/>
            <person name="Suda W."/>
            <person name="Sakamoto M."/>
            <person name="Iino T."/>
            <person name="Noda S."/>
            <person name="Hongoh Y."/>
            <person name="Hattori M."/>
            <person name="Ohkuma M."/>
        </authorList>
    </citation>
    <scope>NUCLEOTIDE SEQUENCE [LARGE SCALE GENOMIC DNA]</scope>
    <source>
        <strain evidence="9">JCM 15548</strain>
    </source>
</reference>
<feature type="domain" description="ABC3 transporter permease C-terminal" evidence="8">
    <location>
        <begin position="282"/>
        <end position="405"/>
    </location>
</feature>
<dbReference type="GO" id="GO:0044874">
    <property type="term" value="P:lipoprotein localization to outer membrane"/>
    <property type="evidence" value="ECO:0007669"/>
    <property type="project" value="TreeGrafter"/>
</dbReference>
<dbReference type="PANTHER" id="PTHR30489:SF0">
    <property type="entry name" value="LIPOPROTEIN-RELEASING SYSTEM TRANSMEMBRANE PROTEIN LOLE"/>
    <property type="match status" value="1"/>
</dbReference>
<accession>A0A0E9LWT3</accession>
<dbReference type="Proteomes" id="UP000032900">
    <property type="component" value="Unassembled WGS sequence"/>
</dbReference>
<name>A0A0E9LWT3_9BACT</name>
<evidence type="ECO:0000256" key="3">
    <source>
        <dbReference type="ARBA" id="ARBA00022475"/>
    </source>
</evidence>
<proteinExistence type="inferred from homology"/>
<dbReference type="PANTHER" id="PTHR30489">
    <property type="entry name" value="LIPOPROTEIN-RELEASING SYSTEM TRANSMEMBRANE PROTEIN LOLE"/>
    <property type="match status" value="1"/>
</dbReference>
<keyword evidence="5 7" id="KW-1133">Transmembrane helix</keyword>
<evidence type="ECO:0000256" key="4">
    <source>
        <dbReference type="ARBA" id="ARBA00022692"/>
    </source>
</evidence>
<comment type="subcellular location">
    <subcellularLocation>
        <location evidence="1">Cell membrane</location>
        <topology evidence="1">Multi-pass membrane protein</topology>
    </subcellularLocation>
</comment>
<organism evidence="9 10">
    <name type="scientific">Geofilum rubicundum JCM 15548</name>
    <dbReference type="NCBI Taxonomy" id="1236989"/>
    <lineage>
        <taxon>Bacteria</taxon>
        <taxon>Pseudomonadati</taxon>
        <taxon>Bacteroidota</taxon>
        <taxon>Bacteroidia</taxon>
        <taxon>Marinilabiliales</taxon>
        <taxon>Marinilabiliaceae</taxon>
        <taxon>Geofilum</taxon>
    </lineage>
</organism>
<dbReference type="GO" id="GO:0098797">
    <property type="term" value="C:plasma membrane protein complex"/>
    <property type="evidence" value="ECO:0007669"/>
    <property type="project" value="TreeGrafter"/>
</dbReference>
<feature type="transmembrane region" description="Helical" evidence="7">
    <location>
        <begin position="325"/>
        <end position="352"/>
    </location>
</feature>
<evidence type="ECO:0000313" key="10">
    <source>
        <dbReference type="Proteomes" id="UP000032900"/>
    </source>
</evidence>
<dbReference type="STRING" id="1236989.JCM15548_11510"/>
<comment type="similarity">
    <text evidence="2">Belongs to the ABC-4 integral membrane protein family. LolC/E subfamily.</text>
</comment>